<feature type="compositionally biased region" description="Basic residues" evidence="1">
    <location>
        <begin position="207"/>
        <end position="216"/>
    </location>
</feature>
<keyword evidence="3" id="KW-1185">Reference proteome</keyword>
<organism evidence="2 3">
    <name type="scientific">Favolaschia claudopus</name>
    <dbReference type="NCBI Taxonomy" id="2862362"/>
    <lineage>
        <taxon>Eukaryota</taxon>
        <taxon>Fungi</taxon>
        <taxon>Dikarya</taxon>
        <taxon>Basidiomycota</taxon>
        <taxon>Agaricomycotina</taxon>
        <taxon>Agaricomycetes</taxon>
        <taxon>Agaricomycetidae</taxon>
        <taxon>Agaricales</taxon>
        <taxon>Marasmiineae</taxon>
        <taxon>Mycenaceae</taxon>
        <taxon>Favolaschia</taxon>
    </lineage>
</organism>
<gene>
    <name evidence="2" type="ORF">R3P38DRAFT_3280853</name>
</gene>
<accession>A0AAW0AG07</accession>
<evidence type="ECO:0000313" key="2">
    <source>
        <dbReference type="EMBL" id="KAK7008275.1"/>
    </source>
</evidence>
<feature type="compositionally biased region" description="Basic residues" evidence="1">
    <location>
        <begin position="171"/>
        <end position="180"/>
    </location>
</feature>
<name>A0AAW0AG07_9AGAR</name>
<dbReference type="AlphaFoldDB" id="A0AAW0AG07"/>
<feature type="region of interest" description="Disordered" evidence="1">
    <location>
        <begin position="147"/>
        <end position="188"/>
    </location>
</feature>
<reference evidence="2 3" key="1">
    <citation type="journal article" date="2024" name="J Genomics">
        <title>Draft genome sequencing and assembly of Favolaschia claudopus CIRM-BRFM 2984 isolated from oak limbs.</title>
        <authorList>
            <person name="Navarro D."/>
            <person name="Drula E."/>
            <person name="Chaduli D."/>
            <person name="Cazenave R."/>
            <person name="Ahrendt S."/>
            <person name="Wang J."/>
            <person name="Lipzen A."/>
            <person name="Daum C."/>
            <person name="Barry K."/>
            <person name="Grigoriev I.V."/>
            <person name="Favel A."/>
            <person name="Rosso M.N."/>
            <person name="Martin F."/>
        </authorList>
    </citation>
    <scope>NUCLEOTIDE SEQUENCE [LARGE SCALE GENOMIC DNA]</scope>
    <source>
        <strain evidence="2 3">CIRM-BRFM 2984</strain>
    </source>
</reference>
<protein>
    <submittedName>
        <fullName evidence="2">Uncharacterized protein</fullName>
    </submittedName>
</protein>
<proteinExistence type="predicted"/>
<evidence type="ECO:0000256" key="1">
    <source>
        <dbReference type="SAM" id="MobiDB-lite"/>
    </source>
</evidence>
<sequence>MSDCRLLSYKRWVMPPVWGSRLLLHLSAGGVGLSKNLRHTAALTPLQHDNKSARDRRPGDCAVRVYPFKSNWQPYTYLVLHTRSVPLEPCGGDPKALNPTSIHPFRVHLGTIYGVVPGTKFFAYFQASYSAPLRPKACLLGTVSSSATPSPLSTFPAGVAPTNSSQPTSRTRNHSSRHRRSDTGDAQIALRIDADEGVESSDALSSHQRRRGVGHRHHRRYRAAHCNYSLECANHADRIHSTLEVRRLKGEYHLRVPDTNELADGNMVIDGAYGFAIRISSDEELFPYLFYFDPETFTIQKWYAPGGRRVRPPLLPGMMVAIGMGGEPALEFALNPGQPSSAGVLKLFVTQEYVDLDWISRTFPFDLKYQGTGRETTENEAFDKMSTWDALTVALTMTLSLWRIPLLLLLPSARGRRGR</sequence>
<comment type="caution">
    <text evidence="2">The sequence shown here is derived from an EMBL/GenBank/DDBJ whole genome shotgun (WGS) entry which is preliminary data.</text>
</comment>
<feature type="region of interest" description="Disordered" evidence="1">
    <location>
        <begin position="197"/>
        <end position="216"/>
    </location>
</feature>
<dbReference type="EMBL" id="JAWWNJ010000068">
    <property type="protein sequence ID" value="KAK7008275.1"/>
    <property type="molecule type" value="Genomic_DNA"/>
</dbReference>
<evidence type="ECO:0000313" key="3">
    <source>
        <dbReference type="Proteomes" id="UP001362999"/>
    </source>
</evidence>
<dbReference type="Proteomes" id="UP001362999">
    <property type="component" value="Unassembled WGS sequence"/>
</dbReference>